<keyword evidence="1" id="KW-1133">Transmembrane helix</keyword>
<organism evidence="2 3">
    <name type="scientific">Lojkania enalia</name>
    <dbReference type="NCBI Taxonomy" id="147567"/>
    <lineage>
        <taxon>Eukaryota</taxon>
        <taxon>Fungi</taxon>
        <taxon>Dikarya</taxon>
        <taxon>Ascomycota</taxon>
        <taxon>Pezizomycotina</taxon>
        <taxon>Dothideomycetes</taxon>
        <taxon>Pleosporomycetidae</taxon>
        <taxon>Pleosporales</taxon>
        <taxon>Pleosporales incertae sedis</taxon>
        <taxon>Lojkania</taxon>
    </lineage>
</organism>
<dbReference type="EMBL" id="ML986789">
    <property type="protein sequence ID" value="KAF2258058.1"/>
    <property type="molecule type" value="Genomic_DNA"/>
</dbReference>
<accession>A0A9P4MY07</accession>
<name>A0A9P4MY07_9PLEO</name>
<keyword evidence="1" id="KW-0472">Membrane</keyword>
<feature type="transmembrane region" description="Helical" evidence="1">
    <location>
        <begin position="12"/>
        <end position="32"/>
    </location>
</feature>
<comment type="caution">
    <text evidence="2">The sequence shown here is derived from an EMBL/GenBank/DDBJ whole genome shotgun (WGS) entry which is preliminary data.</text>
</comment>
<protein>
    <submittedName>
        <fullName evidence="2">Uncharacterized protein</fullName>
    </submittedName>
</protein>
<keyword evidence="3" id="KW-1185">Reference proteome</keyword>
<evidence type="ECO:0000256" key="1">
    <source>
        <dbReference type="SAM" id="Phobius"/>
    </source>
</evidence>
<proteinExistence type="predicted"/>
<dbReference type="Proteomes" id="UP000800093">
    <property type="component" value="Unassembled WGS sequence"/>
</dbReference>
<keyword evidence="1" id="KW-0812">Transmembrane</keyword>
<reference evidence="3" key="1">
    <citation type="journal article" date="2020" name="Stud. Mycol.">
        <title>101 Dothideomycetes genomes: A test case for predicting lifestyles and emergence of pathogens.</title>
        <authorList>
            <person name="Haridas S."/>
            <person name="Albert R."/>
            <person name="Binder M."/>
            <person name="Bloem J."/>
            <person name="LaButti K."/>
            <person name="Salamov A."/>
            <person name="Andreopoulos B."/>
            <person name="Baker S."/>
            <person name="Barry K."/>
            <person name="Bills G."/>
            <person name="Bluhm B."/>
            <person name="Cannon C."/>
            <person name="Castanera R."/>
            <person name="Culley D."/>
            <person name="Daum C."/>
            <person name="Ezra D."/>
            <person name="Gonzalez J."/>
            <person name="Henrissat B."/>
            <person name="Kuo A."/>
            <person name="Liang C."/>
            <person name="Lipzen A."/>
            <person name="Lutzoni F."/>
            <person name="Magnuson J."/>
            <person name="Mondo S."/>
            <person name="Nolan M."/>
            <person name="Ohm R."/>
            <person name="Pangilinan J."/>
            <person name="Park H.-J."/>
            <person name="Ramirez L."/>
            <person name="Alfaro M."/>
            <person name="Sun H."/>
            <person name="Tritt A."/>
            <person name="Yoshinaga Y."/>
            <person name="Zwiers L.-H."/>
            <person name="Turgeon B."/>
            <person name="Goodwin S."/>
            <person name="Spatafora J."/>
            <person name="Crous P."/>
            <person name="Grigoriev I."/>
        </authorList>
    </citation>
    <scope>NUCLEOTIDE SEQUENCE [LARGE SCALE GENOMIC DNA]</scope>
    <source>
        <strain evidence="3">CBS 304.66</strain>
    </source>
</reference>
<evidence type="ECO:0000313" key="2">
    <source>
        <dbReference type="EMBL" id="KAF2258058.1"/>
    </source>
</evidence>
<evidence type="ECO:0000313" key="3">
    <source>
        <dbReference type="Proteomes" id="UP000800093"/>
    </source>
</evidence>
<feature type="transmembrane region" description="Helical" evidence="1">
    <location>
        <begin position="38"/>
        <end position="57"/>
    </location>
</feature>
<sequence length="62" mass="6912">MFGNASTYFISSHVFCAVAIVALLVVCFAFSLVFLFGFWPTFLAALLSFLTLLSFTLDRARH</sequence>
<dbReference type="AlphaFoldDB" id="A0A9P4MY07"/>
<gene>
    <name evidence="2" type="ORF">CC78DRAFT_538088</name>
</gene>